<dbReference type="Pfam" id="PF00632">
    <property type="entry name" value="HECT"/>
    <property type="match status" value="1"/>
</dbReference>
<dbReference type="InterPro" id="IPR000569">
    <property type="entry name" value="HECT_dom"/>
</dbReference>
<dbReference type="EC" id="2.3.2.26" evidence="3"/>
<comment type="caution">
    <text evidence="9">The sequence shown here is derived from an EMBL/GenBank/DDBJ whole genome shotgun (WGS) entry which is preliminary data.</text>
</comment>
<dbReference type="PANTHER" id="PTHR45670:SF10">
    <property type="entry name" value="E3 UBIQUITIN-PROTEIN LIGASE UPL4"/>
    <property type="match status" value="1"/>
</dbReference>
<dbReference type="GO" id="GO:0043161">
    <property type="term" value="P:proteasome-mediated ubiquitin-dependent protein catabolic process"/>
    <property type="evidence" value="ECO:0007669"/>
    <property type="project" value="TreeGrafter"/>
</dbReference>
<evidence type="ECO:0000256" key="5">
    <source>
        <dbReference type="ARBA" id="ARBA00022786"/>
    </source>
</evidence>
<dbReference type="SUPFAM" id="SSF56204">
    <property type="entry name" value="Hect, E3 ligase catalytic domain"/>
    <property type="match status" value="1"/>
</dbReference>
<dbReference type="GO" id="GO:0000209">
    <property type="term" value="P:protein polyubiquitination"/>
    <property type="evidence" value="ECO:0007669"/>
    <property type="project" value="TreeGrafter"/>
</dbReference>
<feature type="active site" description="Glycyl thioester intermediate" evidence="6">
    <location>
        <position position="1454"/>
    </location>
</feature>
<dbReference type="SMART" id="SM00119">
    <property type="entry name" value="HECTc"/>
    <property type="match status" value="1"/>
</dbReference>
<keyword evidence="5 6" id="KW-0833">Ubl conjugation pathway</keyword>
<dbReference type="Pfam" id="PF25579">
    <property type="entry name" value="TPR_TRIP12_N"/>
    <property type="match status" value="1"/>
</dbReference>
<dbReference type="InterPro" id="IPR035983">
    <property type="entry name" value="Hect_E3_ubiquitin_ligase"/>
</dbReference>
<sequence length="1487" mass="166324">MERRGQKRAEMGNNLPTEKRACSSSEGIPSPTIVPRASDANLDCNMASTSSASPSSRSEHDSCDDYSETEDEDDDLHQNNYPHSGMRTNLSAEKYKVLIPNLSADAGPSAQLAALTELCSVLSMTESLSGFPFDTLVPFLVSLANHESNPEIMLLAIRSLTYLCDFGTRSSSNIVKNGGVSVLCAKLMSIEYMDVAEQCLQALEKISRDHPVPCLQAGVVMAALTYIDFFSLSIQRVALVTVVNICKKLPQDCSALIVEAIPTLSNLLHNDDTKLVESVIICLRGIADYLSNSSEMLDEFCKHGVVHQSVHLIAQSSQKILSRTTRTGILGLLARLTSGSSVTVRTLFDLNISRTLADLLTTSDLSHGKPYYVVDHAHSSQVHEVLRLLNHIVHAISVDNATNQVMPDKDKIIWAQPDQLEQFGLHILPVLIQVVESGANLYIYYSCLSVINKVVYFSPSDMLLRLLKNANISSFLAGVLAQKDPHLLFMALKIVEMLLLRLPNAFLNSLMKEGVVYAIVSMSKDCPSQIHQSRYLENQTTSRAPLKCLCYALDSGLVPPSSEGIATCQLGKDTVVNLAEQIKATYFIKEQSIADLGLTNNLQNLKIFCSVLNDNINVSPVNEEYLSHILNEIAEHLIGGDPISTFEFNESGLVRSLAHYLSNGQYLPRNFDGQESSSNLFVVKNRVETFANIFMSREAQNKDDSLLLWLVRKLQNALASLDQFPVILSHELKARNDYTDIPTRRLTVGPCLKVKFMREEEDLSLSDYSARVLKVDPFISLDIVEEFLWQKVTKNITEHDGLSVNHSTTAERDNAYDGINGLNITQTEVEVSGTEQSGVKFPEEKNAGLNNSPRLFFFFEGKQIDHSLSLYQAILQQMWNVKSDMSVGQYFWKKTYEVTYRKATNQKRGAPPYSRDLELSLGQKNLATSLPTFPFFSSLLNAQLPGNLEKSNPTYDTLFLLNILEGLNRVVFHLLSNEKFDAFADGSIYDFDDLRVTVSSIFQTEFLSSKLSEKLEQQLQDPLVSSIGAVPSWFTHLMAACPFLFSFEVRHKFFRLSAFGSSHVKPYLAQYGAINNEQPHTRAVARKKFTVSRKHILDSAAQMMSLHDLNKTILEVEYDEEVGTGLGPTMEFYTLVSHEFRKSGLGMWREDHHSSSVEQQFEFVDNSGSVLAPLGLFPRPWSTSSVSSLEGMQFSEVIKKFQLLGQLVGKALQDGRVMDLHFSKAFYKLILEQELSIYDIQLFDPQLGKMLLEFQALVHRKKFLESDNGTNATCISDLCFRNTKIEDLFLDFSLPGYPDFILASGTHSSMVNIFNLEEYVSLIVDASLKSGIYRQLEAFRSGLNQVFPLKTLKIFNEDEFDQLLCGEQDNWHSVDLQEQLKFDHGYTASSPAVINLLEIIQEFSCHQRRAFLQFVTGAPRLPPGGLAALNPQMTIVRKNCGLYSDGELPSVMTCANYLKLPSYSSKEVMRERLLYAITEGQGSFHLS</sequence>
<evidence type="ECO:0000256" key="3">
    <source>
        <dbReference type="ARBA" id="ARBA00012485"/>
    </source>
</evidence>
<keyword evidence="4" id="KW-0808">Transferase</keyword>
<dbReference type="GO" id="GO:0061630">
    <property type="term" value="F:ubiquitin protein ligase activity"/>
    <property type="evidence" value="ECO:0007669"/>
    <property type="project" value="UniProtKB-EC"/>
</dbReference>
<dbReference type="PANTHER" id="PTHR45670">
    <property type="entry name" value="E3 UBIQUITIN-PROTEIN LIGASE TRIP12"/>
    <property type="match status" value="1"/>
</dbReference>
<dbReference type="PROSITE" id="PS50237">
    <property type="entry name" value="HECT"/>
    <property type="match status" value="1"/>
</dbReference>
<dbReference type="Gene3D" id="3.90.1750.10">
    <property type="entry name" value="Hect, E3 ligase catalytic domains"/>
    <property type="match status" value="1"/>
</dbReference>
<dbReference type="Gene3D" id="1.25.10.10">
    <property type="entry name" value="Leucine-rich Repeat Variant"/>
    <property type="match status" value="1"/>
</dbReference>
<dbReference type="FunFam" id="3.30.2410.10:FF:000007">
    <property type="entry name" value="Putative E3 ubiquitin-protein ligase HECTD1"/>
    <property type="match status" value="1"/>
</dbReference>
<comment type="similarity">
    <text evidence="2">Belongs to the UPL family. K-HECT subfamily.</text>
</comment>
<evidence type="ECO:0000256" key="7">
    <source>
        <dbReference type="SAM" id="MobiDB-lite"/>
    </source>
</evidence>
<evidence type="ECO:0000313" key="9">
    <source>
        <dbReference type="EMBL" id="KAK1285432.1"/>
    </source>
</evidence>
<dbReference type="SUPFAM" id="SSF48371">
    <property type="entry name" value="ARM repeat"/>
    <property type="match status" value="1"/>
</dbReference>
<reference evidence="9" key="1">
    <citation type="journal article" date="2023" name="Nat. Commun.">
        <title>Diploid and tetraploid genomes of Acorus and the evolution of monocots.</title>
        <authorList>
            <person name="Ma L."/>
            <person name="Liu K.W."/>
            <person name="Li Z."/>
            <person name="Hsiao Y.Y."/>
            <person name="Qi Y."/>
            <person name="Fu T."/>
            <person name="Tang G.D."/>
            <person name="Zhang D."/>
            <person name="Sun W.H."/>
            <person name="Liu D.K."/>
            <person name="Li Y."/>
            <person name="Chen G.Z."/>
            <person name="Liu X.D."/>
            <person name="Liao X.Y."/>
            <person name="Jiang Y.T."/>
            <person name="Yu X."/>
            <person name="Hao Y."/>
            <person name="Huang J."/>
            <person name="Zhao X.W."/>
            <person name="Ke S."/>
            <person name="Chen Y.Y."/>
            <person name="Wu W.L."/>
            <person name="Hsu J.L."/>
            <person name="Lin Y.F."/>
            <person name="Huang M.D."/>
            <person name="Li C.Y."/>
            <person name="Huang L."/>
            <person name="Wang Z.W."/>
            <person name="Zhao X."/>
            <person name="Zhong W.Y."/>
            <person name="Peng D.H."/>
            <person name="Ahmad S."/>
            <person name="Lan S."/>
            <person name="Zhang J.S."/>
            <person name="Tsai W.C."/>
            <person name="Van de Peer Y."/>
            <person name="Liu Z.J."/>
        </authorList>
    </citation>
    <scope>NUCLEOTIDE SEQUENCE</scope>
    <source>
        <strain evidence="9">CP</strain>
    </source>
</reference>
<dbReference type="CDD" id="cd00078">
    <property type="entry name" value="HECTc"/>
    <property type="match status" value="1"/>
</dbReference>
<name>A0AAV9C9Q3_ACOCL</name>
<evidence type="ECO:0000256" key="6">
    <source>
        <dbReference type="PROSITE-ProRule" id="PRU00104"/>
    </source>
</evidence>
<dbReference type="InterPro" id="IPR011989">
    <property type="entry name" value="ARM-like"/>
</dbReference>
<accession>A0AAV9C9Q3</accession>
<keyword evidence="10" id="KW-1185">Reference proteome</keyword>
<organism evidence="9 10">
    <name type="scientific">Acorus calamus</name>
    <name type="common">Sweet flag</name>
    <dbReference type="NCBI Taxonomy" id="4465"/>
    <lineage>
        <taxon>Eukaryota</taxon>
        <taxon>Viridiplantae</taxon>
        <taxon>Streptophyta</taxon>
        <taxon>Embryophyta</taxon>
        <taxon>Tracheophyta</taxon>
        <taxon>Spermatophyta</taxon>
        <taxon>Magnoliopsida</taxon>
        <taxon>Liliopsida</taxon>
        <taxon>Acoraceae</taxon>
        <taxon>Acorus</taxon>
    </lineage>
</organism>
<evidence type="ECO:0000256" key="4">
    <source>
        <dbReference type="ARBA" id="ARBA00022679"/>
    </source>
</evidence>
<comment type="catalytic activity">
    <reaction evidence="1">
        <text>S-ubiquitinyl-[E2 ubiquitin-conjugating enzyme]-L-cysteine + [acceptor protein]-L-lysine = [E2 ubiquitin-conjugating enzyme]-L-cysteine + N(6)-ubiquitinyl-[acceptor protein]-L-lysine.</text>
        <dbReference type="EC" id="2.3.2.26"/>
    </reaction>
</comment>
<dbReference type="InterPro" id="IPR016024">
    <property type="entry name" value="ARM-type_fold"/>
</dbReference>
<feature type="compositionally biased region" description="Basic and acidic residues" evidence="7">
    <location>
        <begin position="1"/>
        <end position="10"/>
    </location>
</feature>
<feature type="compositionally biased region" description="Acidic residues" evidence="7">
    <location>
        <begin position="64"/>
        <end position="75"/>
    </location>
</feature>
<protein>
    <recommendedName>
        <fullName evidence="3">HECT-type E3 ubiquitin transferase</fullName>
        <ecNumber evidence="3">2.3.2.26</ecNumber>
    </recommendedName>
</protein>
<feature type="region of interest" description="Disordered" evidence="7">
    <location>
        <begin position="1"/>
        <end position="86"/>
    </location>
</feature>
<evidence type="ECO:0000313" key="10">
    <source>
        <dbReference type="Proteomes" id="UP001180020"/>
    </source>
</evidence>
<gene>
    <name evidence="9" type="primary">UPL4</name>
    <name evidence="9" type="ORF">QJS10_CPB20g00370</name>
</gene>
<dbReference type="Gene3D" id="3.30.2410.10">
    <property type="entry name" value="Hect, E3 ligase catalytic domain"/>
    <property type="match status" value="1"/>
</dbReference>
<dbReference type="Proteomes" id="UP001180020">
    <property type="component" value="Unassembled WGS sequence"/>
</dbReference>
<evidence type="ECO:0000259" key="8">
    <source>
        <dbReference type="PROSITE" id="PS50237"/>
    </source>
</evidence>
<evidence type="ECO:0000256" key="1">
    <source>
        <dbReference type="ARBA" id="ARBA00000885"/>
    </source>
</evidence>
<evidence type="ECO:0000256" key="2">
    <source>
        <dbReference type="ARBA" id="ARBA00006331"/>
    </source>
</evidence>
<feature type="domain" description="HECT" evidence="8">
    <location>
        <begin position="1105"/>
        <end position="1487"/>
    </location>
</feature>
<reference evidence="9" key="2">
    <citation type="submission" date="2023-06" db="EMBL/GenBank/DDBJ databases">
        <authorList>
            <person name="Ma L."/>
            <person name="Liu K.-W."/>
            <person name="Li Z."/>
            <person name="Hsiao Y.-Y."/>
            <person name="Qi Y."/>
            <person name="Fu T."/>
            <person name="Tang G."/>
            <person name="Zhang D."/>
            <person name="Sun W.-H."/>
            <person name="Liu D.-K."/>
            <person name="Li Y."/>
            <person name="Chen G.-Z."/>
            <person name="Liu X.-D."/>
            <person name="Liao X.-Y."/>
            <person name="Jiang Y.-T."/>
            <person name="Yu X."/>
            <person name="Hao Y."/>
            <person name="Huang J."/>
            <person name="Zhao X.-W."/>
            <person name="Ke S."/>
            <person name="Chen Y.-Y."/>
            <person name="Wu W.-L."/>
            <person name="Hsu J.-L."/>
            <person name="Lin Y.-F."/>
            <person name="Huang M.-D."/>
            <person name="Li C.-Y."/>
            <person name="Huang L."/>
            <person name="Wang Z.-W."/>
            <person name="Zhao X."/>
            <person name="Zhong W.-Y."/>
            <person name="Peng D.-H."/>
            <person name="Ahmad S."/>
            <person name="Lan S."/>
            <person name="Zhang J.-S."/>
            <person name="Tsai W.-C."/>
            <person name="Van De Peer Y."/>
            <person name="Liu Z.-J."/>
        </authorList>
    </citation>
    <scope>NUCLEOTIDE SEQUENCE</scope>
    <source>
        <strain evidence="9">CP</strain>
        <tissue evidence="9">Leaves</tissue>
    </source>
</reference>
<dbReference type="InterPro" id="IPR045322">
    <property type="entry name" value="HECTD1/TRIP12-like"/>
</dbReference>
<dbReference type="EMBL" id="JAUJYO010000020">
    <property type="protein sequence ID" value="KAK1285432.1"/>
    <property type="molecule type" value="Genomic_DNA"/>
</dbReference>
<dbReference type="InterPro" id="IPR057948">
    <property type="entry name" value="TPR_TRIP12_N"/>
</dbReference>
<proteinExistence type="inferred from homology"/>